<protein>
    <submittedName>
        <fullName evidence="2">Uncharacterized protein</fullName>
    </submittedName>
</protein>
<organism evidence="2 3">
    <name type="scientific">Meganyctiphanes norvegica</name>
    <name type="common">Northern krill</name>
    <name type="synonym">Thysanopoda norvegica</name>
    <dbReference type="NCBI Taxonomy" id="48144"/>
    <lineage>
        <taxon>Eukaryota</taxon>
        <taxon>Metazoa</taxon>
        <taxon>Ecdysozoa</taxon>
        <taxon>Arthropoda</taxon>
        <taxon>Crustacea</taxon>
        <taxon>Multicrustacea</taxon>
        <taxon>Malacostraca</taxon>
        <taxon>Eumalacostraca</taxon>
        <taxon>Eucarida</taxon>
        <taxon>Euphausiacea</taxon>
        <taxon>Euphausiidae</taxon>
        <taxon>Meganyctiphanes</taxon>
    </lineage>
</organism>
<feature type="transmembrane region" description="Helical" evidence="1">
    <location>
        <begin position="185"/>
        <end position="208"/>
    </location>
</feature>
<keyword evidence="1" id="KW-1133">Transmembrane helix</keyword>
<evidence type="ECO:0000313" key="2">
    <source>
        <dbReference type="EMBL" id="CAL4201852.1"/>
    </source>
</evidence>
<evidence type="ECO:0000256" key="1">
    <source>
        <dbReference type="SAM" id="Phobius"/>
    </source>
</evidence>
<evidence type="ECO:0000313" key="3">
    <source>
        <dbReference type="Proteomes" id="UP001497623"/>
    </source>
</evidence>
<dbReference type="Proteomes" id="UP001497623">
    <property type="component" value="Unassembled WGS sequence"/>
</dbReference>
<keyword evidence="3" id="KW-1185">Reference proteome</keyword>
<sequence length="220" mass="25309">YKKKMAELKVAFFKWMFCTIVLMLLHTFATSGQNILLYNEDEIDCGSKHIGLVKLYESPLSYGCLFFNNTQLRNLTQRNKIVIQLAKEEEIGYPRMCRGQANITHMNETANLTFAYDFDALGLYLRYNGELMNFEINKKVDIEPDFTDASVEILVDSNSDLTPSSYRNKTNIEISECIIEGLTTYWLIVIILFTFFLVGIITAAILGLMKKHDKLPAWID</sequence>
<dbReference type="AlphaFoldDB" id="A0AAV2SL40"/>
<feature type="transmembrane region" description="Helical" evidence="1">
    <location>
        <begin position="12"/>
        <end position="29"/>
    </location>
</feature>
<gene>
    <name evidence="2" type="ORF">MNOR_LOCUS37646</name>
</gene>
<keyword evidence="1" id="KW-0812">Transmembrane</keyword>
<name>A0AAV2SL40_MEGNR</name>
<dbReference type="EMBL" id="CAXKWB010077861">
    <property type="protein sequence ID" value="CAL4201852.1"/>
    <property type="molecule type" value="Genomic_DNA"/>
</dbReference>
<keyword evidence="1" id="KW-0472">Membrane</keyword>
<reference evidence="2 3" key="1">
    <citation type="submission" date="2024-05" db="EMBL/GenBank/DDBJ databases">
        <authorList>
            <person name="Wallberg A."/>
        </authorList>
    </citation>
    <scope>NUCLEOTIDE SEQUENCE [LARGE SCALE GENOMIC DNA]</scope>
</reference>
<comment type="caution">
    <text evidence="2">The sequence shown here is derived from an EMBL/GenBank/DDBJ whole genome shotgun (WGS) entry which is preliminary data.</text>
</comment>
<feature type="non-terminal residue" evidence="2">
    <location>
        <position position="1"/>
    </location>
</feature>
<proteinExistence type="predicted"/>
<accession>A0AAV2SL40</accession>